<comment type="subcellular location">
    <subcellularLocation>
        <location evidence="1">Nucleus</location>
    </subcellularLocation>
</comment>
<name>A0A0H2RJT7_9AGAM</name>
<protein>
    <recommendedName>
        <fullName evidence="9">Rad21/Rec8-like protein N-terminal domain-containing protein</fullName>
    </recommendedName>
</protein>
<dbReference type="GO" id="GO:0007064">
    <property type="term" value="P:mitotic sister chromatid cohesion"/>
    <property type="evidence" value="ECO:0007669"/>
    <property type="project" value="TreeGrafter"/>
</dbReference>
<evidence type="ECO:0000259" key="5">
    <source>
        <dbReference type="Pfam" id="PF04824"/>
    </source>
</evidence>
<dbReference type="PANTHER" id="PTHR12585:SF69">
    <property type="entry name" value="FI11703P"/>
    <property type="match status" value="1"/>
</dbReference>
<evidence type="ECO:0000256" key="1">
    <source>
        <dbReference type="ARBA" id="ARBA00004123"/>
    </source>
</evidence>
<dbReference type="InterPro" id="IPR006909">
    <property type="entry name" value="Rad21/Rec8_C_eu"/>
</dbReference>
<feature type="domain" description="Rad21/Rec8-like protein N-terminal" evidence="6">
    <location>
        <begin position="1"/>
        <end position="101"/>
    </location>
</feature>
<keyword evidence="3" id="KW-0539">Nucleus</keyword>
<evidence type="ECO:0000256" key="3">
    <source>
        <dbReference type="ARBA" id="ARBA00023242"/>
    </source>
</evidence>
<evidence type="ECO:0000313" key="8">
    <source>
        <dbReference type="Proteomes" id="UP000053477"/>
    </source>
</evidence>
<feature type="compositionally biased region" description="Basic and acidic residues" evidence="4">
    <location>
        <begin position="315"/>
        <end position="331"/>
    </location>
</feature>
<dbReference type="FunCoup" id="A0A0H2RJT7">
    <property type="interactions" value="299"/>
</dbReference>
<evidence type="ECO:0000256" key="4">
    <source>
        <dbReference type="SAM" id="MobiDB-lite"/>
    </source>
</evidence>
<dbReference type="GO" id="GO:0003682">
    <property type="term" value="F:chromatin binding"/>
    <property type="evidence" value="ECO:0007669"/>
    <property type="project" value="TreeGrafter"/>
</dbReference>
<feature type="compositionally biased region" description="Basic and acidic residues" evidence="4">
    <location>
        <begin position="210"/>
        <end position="221"/>
    </location>
</feature>
<dbReference type="InParanoid" id="A0A0H2RJT7"/>
<dbReference type="EMBL" id="KQ085981">
    <property type="protein sequence ID" value="KLO12255.1"/>
    <property type="molecule type" value="Genomic_DNA"/>
</dbReference>
<feature type="domain" description="Rad21/Rec8-like protein C-terminal eukaryotic" evidence="5">
    <location>
        <begin position="608"/>
        <end position="658"/>
    </location>
</feature>
<feature type="region of interest" description="Disordered" evidence="4">
    <location>
        <begin position="270"/>
        <end position="362"/>
    </location>
</feature>
<organism evidence="7 8">
    <name type="scientific">Schizopora paradoxa</name>
    <dbReference type="NCBI Taxonomy" id="27342"/>
    <lineage>
        <taxon>Eukaryota</taxon>
        <taxon>Fungi</taxon>
        <taxon>Dikarya</taxon>
        <taxon>Basidiomycota</taxon>
        <taxon>Agaricomycotina</taxon>
        <taxon>Agaricomycetes</taxon>
        <taxon>Hymenochaetales</taxon>
        <taxon>Schizoporaceae</taxon>
        <taxon>Schizopora</taxon>
    </lineage>
</organism>
<accession>A0A0H2RJT7</accession>
<feature type="region of interest" description="Disordered" evidence="4">
    <location>
        <begin position="438"/>
        <end position="490"/>
    </location>
</feature>
<dbReference type="GO" id="GO:0005634">
    <property type="term" value="C:nucleus"/>
    <property type="evidence" value="ECO:0007669"/>
    <property type="project" value="UniProtKB-SubCell"/>
</dbReference>
<dbReference type="STRING" id="27342.A0A0H2RJT7"/>
<evidence type="ECO:0000313" key="7">
    <source>
        <dbReference type="EMBL" id="KLO12255.1"/>
    </source>
</evidence>
<dbReference type="InterPro" id="IPR039781">
    <property type="entry name" value="Rad21/Rec8-like"/>
</dbReference>
<evidence type="ECO:0000259" key="6">
    <source>
        <dbReference type="Pfam" id="PF04825"/>
    </source>
</evidence>
<dbReference type="OrthoDB" id="10071381at2759"/>
<reference evidence="7 8" key="1">
    <citation type="submission" date="2015-04" db="EMBL/GenBank/DDBJ databases">
        <title>Complete genome sequence of Schizopora paradoxa KUC8140, a cosmopolitan wood degrader in East Asia.</title>
        <authorList>
            <consortium name="DOE Joint Genome Institute"/>
            <person name="Min B."/>
            <person name="Park H."/>
            <person name="Jang Y."/>
            <person name="Kim J.-J."/>
            <person name="Kim K.H."/>
            <person name="Pangilinan J."/>
            <person name="Lipzen A."/>
            <person name="Riley R."/>
            <person name="Grigoriev I.V."/>
            <person name="Spatafora J.W."/>
            <person name="Choi I.-G."/>
        </authorList>
    </citation>
    <scope>NUCLEOTIDE SEQUENCE [LARGE SCALE GENOMIC DNA]</scope>
    <source>
        <strain evidence="7 8">KUC8140</strain>
    </source>
</reference>
<keyword evidence="8" id="KW-1185">Reference proteome</keyword>
<dbReference type="Proteomes" id="UP000053477">
    <property type="component" value="Unassembled WGS sequence"/>
</dbReference>
<dbReference type="InterPro" id="IPR006910">
    <property type="entry name" value="Rad21_Rec8_N"/>
</dbReference>
<dbReference type="GO" id="GO:1990414">
    <property type="term" value="P:replication-born double-strand break repair via sister chromatid exchange"/>
    <property type="evidence" value="ECO:0007669"/>
    <property type="project" value="TreeGrafter"/>
</dbReference>
<dbReference type="AlphaFoldDB" id="A0A0H2RJT7"/>
<dbReference type="PANTHER" id="PTHR12585">
    <property type="entry name" value="SCC1 / RAD21 FAMILY MEMBER"/>
    <property type="match status" value="1"/>
</dbReference>
<comment type="similarity">
    <text evidence="2">Belongs to the rad21 family.</text>
</comment>
<dbReference type="InterPro" id="IPR036390">
    <property type="entry name" value="WH_DNA-bd_sf"/>
</dbReference>
<dbReference type="SUPFAM" id="SSF46785">
    <property type="entry name" value="Winged helix' DNA-binding domain"/>
    <property type="match status" value="1"/>
</dbReference>
<dbReference type="InterPro" id="IPR023093">
    <property type="entry name" value="ScpA-like_C"/>
</dbReference>
<gene>
    <name evidence="7" type="ORF">SCHPADRAFT_875670</name>
</gene>
<proteinExistence type="inferred from homology"/>
<sequence length="676" mass="73413">MFFSEAILSRRGPLAKVWLAAHMERKLSKTQTLQADIAESVGAIVGQEVEVMALRLSGQLLLGVVRIYSRKAKYLLDDCNEALLKIKMAFRPGMVDMTEDQLAVNRNAITLPENNIDIDLLLPDINWNFDFEDRPQQPQGQHVARAADITLASANDITLDLDDPGYGFDMEGGIGSQDFDVDLGIDFGDGPVVDEGEKSGQADETMSVEVGRDAAPDRSARESLGSHLLGGEGPELDALSHRSREMSEHPFGADVDMDFGPDIGGMDIDLGLDFGDGPSAGDITMGDVPALPEKEKSVSRASSPLSSAPPSPRLDGAELPEKEGEDKDATPKKRKYANKKQIIDKETELADGPGVRRNGNLGSQVAKDVSDITTEQHFLPRSRSVMRLLEIRRDPLAHFLPTKVTPNGTFFCAAPPGLAPELAEMFMRPIFNILSAKKRGASPEKGANKKARLDTDAEDDVEQGRRAASQAPSVALGSEALHRGSVGPDMDFGGDAGMDMGMGMDDFQFDVGAGAGMDDMQELMDRERAKSKSRMSTPAADGELFDEAKETYADLDCPIRVFDERPSQSQSQSQVDPPEPDGKGYSRNTVKALNIIRRNLAPSGSGEKVMSFQEMSHKASRRAASSFFFELLVLGTRDCVKVSQAGPHQNIEIRAKDKLWERQRHASVAPSVVSEA</sequence>
<feature type="region of interest" description="Disordered" evidence="4">
    <location>
        <begin position="191"/>
        <end position="236"/>
    </location>
</feature>
<dbReference type="GO" id="GO:0030892">
    <property type="term" value="C:mitotic cohesin complex"/>
    <property type="evidence" value="ECO:0007669"/>
    <property type="project" value="TreeGrafter"/>
</dbReference>
<dbReference type="Pfam" id="PF04824">
    <property type="entry name" value="Rad21_Rec8"/>
    <property type="match status" value="1"/>
</dbReference>
<evidence type="ECO:0000256" key="2">
    <source>
        <dbReference type="ARBA" id="ARBA00009870"/>
    </source>
</evidence>
<dbReference type="Pfam" id="PF04825">
    <property type="entry name" value="Rad21_Rec8_N"/>
    <property type="match status" value="1"/>
</dbReference>
<dbReference type="Gene3D" id="1.10.10.580">
    <property type="entry name" value="Structural maintenance of chromosome 1. Chain E"/>
    <property type="match status" value="1"/>
</dbReference>
<evidence type="ECO:0008006" key="9">
    <source>
        <dbReference type="Google" id="ProtNLM"/>
    </source>
</evidence>
<feature type="region of interest" description="Disordered" evidence="4">
    <location>
        <begin position="563"/>
        <end position="587"/>
    </location>
</feature>